<keyword evidence="2" id="KW-0456">Lyase</keyword>
<keyword evidence="3" id="KW-1185">Reference proteome</keyword>
<dbReference type="PANTHER" id="PTHR40660">
    <property type="entry name" value="5'-PHOSPHATE OXIDASE PUTATIVE DOMAIN-CONTAINING PROTEIN-RELATED"/>
    <property type="match status" value="1"/>
</dbReference>
<evidence type="ECO:0000259" key="1">
    <source>
        <dbReference type="SMART" id="SM00065"/>
    </source>
</evidence>
<dbReference type="GO" id="GO:0004016">
    <property type="term" value="F:adenylate cyclase activity"/>
    <property type="evidence" value="ECO:0007669"/>
    <property type="project" value="UniProtKB-EC"/>
</dbReference>
<dbReference type="Proteomes" id="UP000585507">
    <property type="component" value="Unassembled WGS sequence"/>
</dbReference>
<comment type="caution">
    <text evidence="2">The sequence shown here is derived from an EMBL/GenBank/DDBJ whole genome shotgun (WGS) entry which is preliminary data.</text>
</comment>
<dbReference type="RefSeq" id="WP_018327348.1">
    <property type="nucleotide sequence ID" value="NZ_JACHBK010000022.1"/>
</dbReference>
<dbReference type="Pfam" id="PF13185">
    <property type="entry name" value="GAF_2"/>
    <property type="match status" value="1"/>
</dbReference>
<dbReference type="Pfam" id="PF01243">
    <property type="entry name" value="PNPOx_N"/>
    <property type="match status" value="1"/>
</dbReference>
<dbReference type="EC" id="4.6.1.1" evidence="2"/>
<accession>A0A7W8UHN5</accession>
<organism evidence="2 3">
    <name type="scientific">Rhizobium giardinii</name>
    <dbReference type="NCBI Taxonomy" id="56731"/>
    <lineage>
        <taxon>Bacteria</taxon>
        <taxon>Pseudomonadati</taxon>
        <taxon>Pseudomonadota</taxon>
        <taxon>Alphaproteobacteria</taxon>
        <taxon>Hyphomicrobiales</taxon>
        <taxon>Rhizobiaceae</taxon>
        <taxon>Rhizobium/Agrobacterium group</taxon>
        <taxon>Rhizobium</taxon>
    </lineage>
</organism>
<dbReference type="InterPro" id="IPR029016">
    <property type="entry name" value="GAF-like_dom_sf"/>
</dbReference>
<dbReference type="EMBL" id="JACHBK010000022">
    <property type="protein sequence ID" value="MBB5539566.1"/>
    <property type="molecule type" value="Genomic_DNA"/>
</dbReference>
<sequence>MTIALEDLEACFEGVVPSIISTADSDGAPNIAYLSVVVMLDAQHVAISNQFFAKTAMNIRLNPQVTLLLVDGRTGAQFRLSCVFSSVMESGELFDRVARQIEAENAQIGMAGVMRLRNLDVFRVVAIEAVPSAVVLSEVPRPTREGLAAVAALTETIGAATDAGGIVDALMDGIVRTFGFEQALLLQLYEDRGHLVTIGSVGYEPSGIGSDVLVGEGLIGGAASSRLTMKVSDLSRVRRFGNAIRQSALDENRTRAITLPSAPEAMSQIAVPLITRQTVRGVLFIESRERLAFTMQHETALLVVARHAALALALSETLSLEAETSRHEDGSTLTSDAAINVIHHAFDDSVFINDDYVIKGVAGRLLILMLTQFQESGKLDFTNREIRLDASLKLPDIKDNLETRLLLLRRRLDEKQLPIRLAHIGRGRICLKINGRLKLHGWRISNAPGR</sequence>
<dbReference type="SMART" id="SM00065">
    <property type="entry name" value="GAF"/>
    <property type="match status" value="1"/>
</dbReference>
<dbReference type="SUPFAM" id="SSF50475">
    <property type="entry name" value="FMN-binding split barrel"/>
    <property type="match status" value="1"/>
</dbReference>
<dbReference type="PANTHER" id="PTHR40660:SF1">
    <property type="entry name" value="5'-PHOSPHATE OXIDASE PUTATIVE DOMAIN-CONTAINING PROTEIN-RELATED"/>
    <property type="match status" value="1"/>
</dbReference>
<dbReference type="AlphaFoldDB" id="A0A7W8UHN5"/>
<feature type="domain" description="GAF" evidence="1">
    <location>
        <begin position="162"/>
        <end position="322"/>
    </location>
</feature>
<reference evidence="2 3" key="1">
    <citation type="submission" date="2020-08" db="EMBL/GenBank/DDBJ databases">
        <title>Genomic Encyclopedia of Type Strains, Phase IV (KMG-V): Genome sequencing to study the core and pangenomes of soil and plant-associated prokaryotes.</title>
        <authorList>
            <person name="Whitman W."/>
        </authorList>
    </citation>
    <scope>NUCLEOTIDE SEQUENCE [LARGE SCALE GENOMIC DNA]</scope>
    <source>
        <strain evidence="2 3">SEMIA 4084</strain>
    </source>
</reference>
<protein>
    <submittedName>
        <fullName evidence="2">Adenylate cyclase</fullName>
        <ecNumber evidence="2">4.6.1.1</ecNumber>
    </submittedName>
</protein>
<evidence type="ECO:0000313" key="2">
    <source>
        <dbReference type="EMBL" id="MBB5539566.1"/>
    </source>
</evidence>
<dbReference type="Gene3D" id="3.30.450.40">
    <property type="match status" value="1"/>
</dbReference>
<gene>
    <name evidence="2" type="ORF">GGD55_006316</name>
</gene>
<dbReference type="Gene3D" id="2.30.110.10">
    <property type="entry name" value="Electron Transport, Fmn-binding Protein, Chain A"/>
    <property type="match status" value="1"/>
</dbReference>
<evidence type="ECO:0000313" key="3">
    <source>
        <dbReference type="Proteomes" id="UP000585507"/>
    </source>
</evidence>
<dbReference type="SUPFAM" id="SSF55781">
    <property type="entry name" value="GAF domain-like"/>
    <property type="match status" value="1"/>
</dbReference>
<dbReference type="InterPro" id="IPR012349">
    <property type="entry name" value="Split_barrel_FMN-bd"/>
</dbReference>
<proteinExistence type="predicted"/>
<name>A0A7W8UHN5_9HYPH</name>
<dbReference type="InterPro" id="IPR011576">
    <property type="entry name" value="Pyridox_Oxase_N"/>
</dbReference>
<dbReference type="InterPro" id="IPR003018">
    <property type="entry name" value="GAF"/>
</dbReference>